<dbReference type="GO" id="GO:0035556">
    <property type="term" value="P:intracellular signal transduction"/>
    <property type="evidence" value="ECO:0007669"/>
    <property type="project" value="InterPro"/>
</dbReference>
<dbReference type="Gene3D" id="1.10.10.10">
    <property type="entry name" value="Winged helix-like DNA-binding domain superfamily/Winged helix DNA-binding domain"/>
    <property type="match status" value="2"/>
</dbReference>
<feature type="region of interest" description="Disordered" evidence="1">
    <location>
        <begin position="1"/>
        <end position="25"/>
    </location>
</feature>
<dbReference type="Pfam" id="PF00610">
    <property type="entry name" value="DEP"/>
    <property type="match status" value="1"/>
</dbReference>
<dbReference type="SUPFAM" id="SSF46785">
    <property type="entry name" value="Winged helix' DNA-binding domain"/>
    <property type="match status" value="2"/>
</dbReference>
<proteinExistence type="predicted"/>
<dbReference type="InterPro" id="IPR000591">
    <property type="entry name" value="DEP_dom"/>
</dbReference>
<evidence type="ECO:0000313" key="3">
    <source>
        <dbReference type="EMBL" id="CAD8821464.1"/>
    </source>
</evidence>
<dbReference type="InterPro" id="IPR036390">
    <property type="entry name" value="WH_DNA-bd_sf"/>
</dbReference>
<feature type="compositionally biased region" description="Low complexity" evidence="1">
    <location>
        <begin position="14"/>
        <end position="25"/>
    </location>
</feature>
<accession>A0A7S1ESW5</accession>
<dbReference type="CDD" id="cd04371">
    <property type="entry name" value="DEP"/>
    <property type="match status" value="2"/>
</dbReference>
<feature type="domain" description="DEP" evidence="2">
    <location>
        <begin position="43"/>
        <end position="118"/>
    </location>
</feature>
<dbReference type="InterPro" id="IPR036388">
    <property type="entry name" value="WH-like_DNA-bd_sf"/>
</dbReference>
<evidence type="ECO:0000259" key="2">
    <source>
        <dbReference type="PROSITE" id="PS50186"/>
    </source>
</evidence>
<name>A0A7S1ESW5_9RHOD</name>
<dbReference type="PROSITE" id="PS50186">
    <property type="entry name" value="DEP"/>
    <property type="match status" value="2"/>
</dbReference>
<organism evidence="3">
    <name type="scientific">Timspurckia oligopyrenoides</name>
    <dbReference type="NCBI Taxonomy" id="708627"/>
    <lineage>
        <taxon>Eukaryota</taxon>
        <taxon>Rhodophyta</taxon>
        <taxon>Bangiophyceae</taxon>
        <taxon>Porphyridiales</taxon>
        <taxon>Porphyridiaceae</taxon>
        <taxon>Timspurckia</taxon>
    </lineage>
</organism>
<feature type="domain" description="DEP" evidence="2">
    <location>
        <begin position="157"/>
        <end position="214"/>
    </location>
</feature>
<protein>
    <recommendedName>
        <fullName evidence="2">DEP domain-containing protein</fullName>
    </recommendedName>
</protein>
<feature type="compositionally biased region" description="Polar residues" evidence="1">
    <location>
        <begin position="220"/>
        <end position="233"/>
    </location>
</feature>
<gene>
    <name evidence="3" type="ORF">TOLI1172_LOCUS5859</name>
</gene>
<dbReference type="AlphaFoldDB" id="A0A7S1ESW5"/>
<feature type="region of interest" description="Disordered" evidence="1">
    <location>
        <begin position="220"/>
        <end position="249"/>
    </location>
</feature>
<reference evidence="3" key="1">
    <citation type="submission" date="2021-01" db="EMBL/GenBank/DDBJ databases">
        <authorList>
            <person name="Corre E."/>
            <person name="Pelletier E."/>
            <person name="Niang G."/>
            <person name="Scheremetjew M."/>
            <person name="Finn R."/>
            <person name="Kale V."/>
            <person name="Holt S."/>
            <person name="Cochrane G."/>
            <person name="Meng A."/>
            <person name="Brown T."/>
            <person name="Cohen L."/>
        </authorList>
    </citation>
    <scope>NUCLEOTIDE SEQUENCE</scope>
    <source>
        <strain evidence="3">CCMP3278</strain>
    </source>
</reference>
<dbReference type="EMBL" id="HBFP01008190">
    <property type="protein sequence ID" value="CAD8821464.1"/>
    <property type="molecule type" value="Transcribed_RNA"/>
</dbReference>
<sequence>MKSIVRRMSPLTPSRSRSISDTSSRGDVNTVQASVLFHVSTSMQSDIRTRTLMFRFKAYKHVVRGSEIVDYLVENAVASDTVQAEYYADELVQGGFIYNAHNEEEMFFDTSGVYRFACDKSVAEVVDLNQLKVEFKAYLIAENSDEHMNRTMTRVPFHGMKLVTWLCEKGYASDRNEGVKMGQLLVDGGFVSRNTALLPSNEFTDDSDWFRVEDASLPPTNNRKQFTRNTSMTHLRVSRRQKSSNREIN</sequence>
<evidence type="ECO:0000256" key="1">
    <source>
        <dbReference type="SAM" id="MobiDB-lite"/>
    </source>
</evidence>